<feature type="compositionally biased region" description="Gly residues" evidence="1">
    <location>
        <begin position="343"/>
        <end position="354"/>
    </location>
</feature>
<organism evidence="2">
    <name type="scientific">uncultured Solirubrobacteraceae bacterium</name>
    <dbReference type="NCBI Taxonomy" id="1162706"/>
    <lineage>
        <taxon>Bacteria</taxon>
        <taxon>Bacillati</taxon>
        <taxon>Actinomycetota</taxon>
        <taxon>Thermoleophilia</taxon>
        <taxon>Solirubrobacterales</taxon>
        <taxon>Solirubrobacteraceae</taxon>
        <taxon>environmental samples</taxon>
    </lineage>
</organism>
<feature type="compositionally biased region" description="Basic residues" evidence="1">
    <location>
        <begin position="378"/>
        <end position="392"/>
    </location>
</feature>
<feature type="non-terminal residue" evidence="2">
    <location>
        <position position="456"/>
    </location>
</feature>
<evidence type="ECO:0000313" key="2">
    <source>
        <dbReference type="EMBL" id="CAA9471979.1"/>
    </source>
</evidence>
<feature type="non-terminal residue" evidence="2">
    <location>
        <position position="1"/>
    </location>
</feature>
<feature type="compositionally biased region" description="Basic and acidic residues" evidence="1">
    <location>
        <begin position="322"/>
        <end position="342"/>
    </location>
</feature>
<feature type="region of interest" description="Disordered" evidence="1">
    <location>
        <begin position="320"/>
        <end position="392"/>
    </location>
</feature>
<feature type="compositionally biased region" description="Basic residues" evidence="1">
    <location>
        <begin position="8"/>
        <end position="31"/>
    </location>
</feature>
<feature type="compositionally biased region" description="Basic and acidic residues" evidence="1">
    <location>
        <begin position="37"/>
        <end position="52"/>
    </location>
</feature>
<gene>
    <name evidence="2" type="ORF">AVDCRST_MAG53-1381</name>
</gene>
<dbReference type="EMBL" id="CADCVR010000001">
    <property type="protein sequence ID" value="CAA9471979.1"/>
    <property type="molecule type" value="Genomic_DNA"/>
</dbReference>
<name>A0A6J4RII9_9ACTN</name>
<feature type="region of interest" description="Disordered" evidence="1">
    <location>
        <begin position="1"/>
        <end position="303"/>
    </location>
</feature>
<dbReference type="AlphaFoldDB" id="A0A6J4RII9"/>
<proteinExistence type="predicted"/>
<evidence type="ECO:0000256" key="1">
    <source>
        <dbReference type="SAM" id="MobiDB-lite"/>
    </source>
</evidence>
<reference evidence="2" key="1">
    <citation type="submission" date="2020-02" db="EMBL/GenBank/DDBJ databases">
        <authorList>
            <person name="Meier V. D."/>
        </authorList>
    </citation>
    <scope>NUCLEOTIDE SEQUENCE</scope>
    <source>
        <strain evidence="2">AVDCRST_MAG53</strain>
    </source>
</reference>
<feature type="compositionally biased region" description="Basic and acidic residues" evidence="1">
    <location>
        <begin position="127"/>
        <end position="148"/>
    </location>
</feature>
<feature type="compositionally biased region" description="Basic and acidic residues" evidence="1">
    <location>
        <begin position="85"/>
        <end position="116"/>
    </location>
</feature>
<feature type="compositionally biased region" description="Basic and acidic residues" evidence="1">
    <location>
        <begin position="185"/>
        <end position="214"/>
    </location>
</feature>
<accession>A0A6J4RII9</accession>
<feature type="compositionally biased region" description="Basic residues" evidence="1">
    <location>
        <begin position="239"/>
        <end position="274"/>
    </location>
</feature>
<protein>
    <submittedName>
        <fullName evidence="2">ABC alpha-glucoside transporter, inner membrane subunit AglF</fullName>
    </submittedName>
</protein>
<sequence>GGLGFHRPAGRRGRARPRRRHRRRPVRRSRRPVGTESDDRAVPRPGRGDARRLARLSDPQDIRPQLLRPGRLRLGRVGELPGAVHDGHAADGDPEQRDLGRRRAGARDLDRADLRGAHRAGALGGRVQDRGVHADGDLPLRRGGDLAHHVHPGSGAGGGERGDQRRRRHVQLRRGLDVGPGLDPRTGRDSGARPRPEVERPARGDRPAGPDRDPACAGTRGRAAGPSADAQAGGDHGHHLARLQARGRKARRRRAAGTRPGGRHRAAARRKRQGRANDQERRGRSVQLRGRQGGLLPSGGRTRDVPEAVCGGLVARAQAHHTGGDDRLHLGVGRVRDGRDRGGVGGDLARGARGGPHRRRDGVAGLPPGDGAHARSGAVRRVHHDAHQRPQGLRHRVVGGSRILAGRRERHRPRDVAHVVRRRQRLRAGIGDRRLFVPARHPRARAQRPPLQEGDL</sequence>